<keyword evidence="3" id="KW-0413">Isomerase</keyword>
<evidence type="ECO:0000256" key="3">
    <source>
        <dbReference type="RuleBase" id="RU362028"/>
    </source>
</evidence>
<dbReference type="Proteomes" id="UP000626786">
    <property type="component" value="Unassembled WGS sequence"/>
</dbReference>
<reference evidence="5 6" key="1">
    <citation type="submission" date="2020-08" db="EMBL/GenBank/DDBJ databases">
        <title>A Genomic Blueprint of the Chicken Gut Microbiome.</title>
        <authorList>
            <person name="Gilroy R."/>
            <person name="Ravi A."/>
            <person name="Getino M."/>
            <person name="Pursley I."/>
            <person name="Horton D.L."/>
            <person name="Alikhan N.-F."/>
            <person name="Baker D."/>
            <person name="Gharbi K."/>
            <person name="Hall N."/>
            <person name="Watson M."/>
            <person name="Adriaenssens E.M."/>
            <person name="Foster-Nyarko E."/>
            <person name="Jarju S."/>
            <person name="Secka A."/>
            <person name="Antonio M."/>
            <person name="Oren A."/>
            <person name="Chaudhuri R."/>
            <person name="La Ragione R.M."/>
            <person name="Hildebrand F."/>
            <person name="Pallen M.J."/>
        </authorList>
    </citation>
    <scope>NUCLEOTIDE SEQUENCE [LARGE SCALE GENOMIC DNA]</scope>
    <source>
        <strain evidence="5 6">Sa2YVA2</strain>
    </source>
</reference>
<dbReference type="InterPro" id="IPR050188">
    <property type="entry name" value="RluA_PseudoU_synthase"/>
</dbReference>
<dbReference type="InterPro" id="IPR006225">
    <property type="entry name" value="PsdUridine_synth_RluC/D"/>
</dbReference>
<dbReference type="NCBIfam" id="TIGR00005">
    <property type="entry name" value="rluA_subfam"/>
    <property type="match status" value="1"/>
</dbReference>
<name>A0ABR8UC24_9BACL</name>
<evidence type="ECO:0000256" key="1">
    <source>
        <dbReference type="ARBA" id="ARBA00000073"/>
    </source>
</evidence>
<comment type="function">
    <text evidence="3">Responsible for synthesis of pseudouridine from uracil.</text>
</comment>
<accession>A0ABR8UC24</accession>
<sequence length="317" mass="35997">MIRSFQAMINNKFTLNFSVDIESMLLREFLQTRGISKRTLTAVKYDGGKLMVNGVERTVRHTVEFGDTVTVQFPIEQLSDGLKPEMGTLSVIYEDDVLLILDKPAGQSSIPSRDQPIGTVANFVAGKFAAERVPSTVHVVTRLDRDTSGLMCIAKNRHIHHLLNEQMRIDGFTRGYTAFIEGVLKHNSLSIEQPIGRKDGSIMERIVRSDGQYARTDLEVTGRFKQFDKQYMAINLKLYTGRTHQIRVHMNWLGHPLVGDDLYGGSKLLMNRQALHCSAIGFRHPLTNQLMRFESSLPLDMQHLIREEFTMKQTSLC</sequence>
<dbReference type="PANTHER" id="PTHR21600">
    <property type="entry name" value="MITOCHONDRIAL RNA PSEUDOURIDINE SYNTHASE"/>
    <property type="match status" value="1"/>
</dbReference>
<organism evidence="5 6">
    <name type="scientific">Sporosarcina quadrami</name>
    <dbReference type="NCBI Taxonomy" id="2762234"/>
    <lineage>
        <taxon>Bacteria</taxon>
        <taxon>Bacillati</taxon>
        <taxon>Bacillota</taxon>
        <taxon>Bacilli</taxon>
        <taxon>Bacillales</taxon>
        <taxon>Caryophanaceae</taxon>
        <taxon>Sporosarcina</taxon>
    </lineage>
</organism>
<keyword evidence="6" id="KW-1185">Reference proteome</keyword>
<gene>
    <name evidence="5" type="ORF">H9649_10890</name>
</gene>
<dbReference type="InterPro" id="IPR006145">
    <property type="entry name" value="PsdUridine_synth_RsuA/RluA"/>
</dbReference>
<dbReference type="SUPFAM" id="SSF55120">
    <property type="entry name" value="Pseudouridine synthase"/>
    <property type="match status" value="1"/>
</dbReference>
<evidence type="ECO:0000259" key="4">
    <source>
        <dbReference type="Pfam" id="PF00849"/>
    </source>
</evidence>
<evidence type="ECO:0000256" key="2">
    <source>
        <dbReference type="ARBA" id="ARBA00010876"/>
    </source>
</evidence>
<feature type="domain" description="Pseudouridine synthase RsuA/RluA-like" evidence="4">
    <location>
        <begin position="98"/>
        <end position="251"/>
    </location>
</feature>
<evidence type="ECO:0000313" key="6">
    <source>
        <dbReference type="Proteomes" id="UP000626786"/>
    </source>
</evidence>
<dbReference type="RefSeq" id="WP_191694919.1">
    <property type="nucleotide sequence ID" value="NZ_JACSQN010000009.1"/>
</dbReference>
<dbReference type="CDD" id="cd02869">
    <property type="entry name" value="PseudoU_synth_RluA_like"/>
    <property type="match status" value="1"/>
</dbReference>
<protein>
    <recommendedName>
        <fullName evidence="3">Pseudouridine synthase</fullName>
        <ecNumber evidence="3">5.4.99.-</ecNumber>
    </recommendedName>
</protein>
<dbReference type="EMBL" id="JACSQN010000009">
    <property type="protein sequence ID" value="MBD7985094.1"/>
    <property type="molecule type" value="Genomic_DNA"/>
</dbReference>
<evidence type="ECO:0000313" key="5">
    <source>
        <dbReference type="EMBL" id="MBD7985094.1"/>
    </source>
</evidence>
<proteinExistence type="inferred from homology"/>
<dbReference type="Pfam" id="PF00849">
    <property type="entry name" value="PseudoU_synth_2"/>
    <property type="match status" value="1"/>
</dbReference>
<dbReference type="EC" id="5.4.99.-" evidence="3"/>
<dbReference type="Gene3D" id="3.30.2350.10">
    <property type="entry name" value="Pseudouridine synthase"/>
    <property type="match status" value="1"/>
</dbReference>
<comment type="similarity">
    <text evidence="2 3">Belongs to the pseudouridine synthase RluA family.</text>
</comment>
<comment type="catalytic activity">
    <reaction evidence="1 3">
        <text>a uridine in RNA = a pseudouridine in RNA</text>
        <dbReference type="Rhea" id="RHEA:48348"/>
        <dbReference type="Rhea" id="RHEA-COMP:12068"/>
        <dbReference type="Rhea" id="RHEA-COMP:12069"/>
        <dbReference type="ChEBI" id="CHEBI:65314"/>
        <dbReference type="ChEBI" id="CHEBI:65315"/>
    </reaction>
</comment>
<dbReference type="PANTHER" id="PTHR21600:SF35">
    <property type="entry name" value="PSEUDOURIDINE SYNTHASE"/>
    <property type="match status" value="1"/>
</dbReference>
<dbReference type="InterPro" id="IPR020103">
    <property type="entry name" value="PsdUridine_synth_cat_dom_sf"/>
</dbReference>
<comment type="caution">
    <text evidence="5">The sequence shown here is derived from an EMBL/GenBank/DDBJ whole genome shotgun (WGS) entry which is preliminary data.</text>
</comment>